<protein>
    <recommendedName>
        <fullName evidence="8">50S ribosomal protein L22</fullName>
    </recommendedName>
</protein>
<dbReference type="Gene3D" id="3.90.470.10">
    <property type="entry name" value="Ribosomal protein L22/L17"/>
    <property type="match status" value="1"/>
</dbReference>
<evidence type="ECO:0000313" key="10">
    <source>
        <dbReference type="Proteomes" id="UP000011174"/>
    </source>
</evidence>
<evidence type="ECO:0000313" key="9">
    <source>
        <dbReference type="EMBL" id="AGC66917.1"/>
    </source>
</evidence>
<evidence type="ECO:0000256" key="6">
    <source>
        <dbReference type="RuleBase" id="RU004005"/>
    </source>
</evidence>
<evidence type="ECO:0000256" key="8">
    <source>
        <dbReference type="RuleBase" id="RU004008"/>
    </source>
</evidence>
<dbReference type="PANTHER" id="PTHR13501:SF8">
    <property type="entry name" value="LARGE RIBOSOMAL SUBUNIT PROTEIN UL22M"/>
    <property type="match status" value="1"/>
</dbReference>
<comment type="function">
    <text evidence="8">This protein binds specifically to 23S rRNA; its binding is stimulated by other ribosomal proteins, e.g., L4, L17, and L20. It is important during the early stages of 50S assembly. It makes multiple contacts with different domains of the 23S rRNA in the assembled 50S subunit and ribosome.</text>
</comment>
<dbReference type="KEGG" id="udi:ASNER_156"/>
<comment type="similarity">
    <text evidence="1 6">Belongs to the universal ribosomal protein uL22 family.</text>
</comment>
<organism evidence="9 10">
    <name type="scientific">Candidatus Uzinura diaspidicola str. ASNER</name>
    <dbReference type="NCBI Taxonomy" id="1133592"/>
    <lineage>
        <taxon>Bacteria</taxon>
        <taxon>Pseudomonadati</taxon>
        <taxon>Bacteroidota</taxon>
        <taxon>Flavobacteriia</taxon>
        <taxon>Flavobacteriales</taxon>
        <taxon>Candidatus Uzinura</taxon>
    </lineage>
</organism>
<dbReference type="Pfam" id="PF00237">
    <property type="entry name" value="Ribosomal_L22"/>
    <property type="match status" value="1"/>
</dbReference>
<dbReference type="PATRIC" id="fig|1133592.3.peg.143"/>
<dbReference type="InterPro" id="IPR001063">
    <property type="entry name" value="Ribosomal_uL22"/>
</dbReference>
<evidence type="ECO:0000256" key="4">
    <source>
        <dbReference type="ARBA" id="ARBA00022980"/>
    </source>
</evidence>
<dbReference type="NCBIfam" id="TIGR01044">
    <property type="entry name" value="rplV_bact"/>
    <property type="match status" value="1"/>
</dbReference>
<dbReference type="AlphaFoldDB" id="L7VJM4"/>
<accession>L7VJM4</accession>
<comment type="subunit">
    <text evidence="7">Part of the 50S ribosomal subunit.</text>
</comment>
<dbReference type="Proteomes" id="UP000011174">
    <property type="component" value="Chromosome"/>
</dbReference>
<dbReference type="GO" id="GO:0006412">
    <property type="term" value="P:translation"/>
    <property type="evidence" value="ECO:0007669"/>
    <property type="project" value="InterPro"/>
</dbReference>
<evidence type="ECO:0000256" key="5">
    <source>
        <dbReference type="ARBA" id="ARBA00023274"/>
    </source>
</evidence>
<dbReference type="InterPro" id="IPR036394">
    <property type="entry name" value="Ribosomal_uL22_sf"/>
</dbReference>
<dbReference type="GO" id="GO:0022625">
    <property type="term" value="C:cytosolic large ribosomal subunit"/>
    <property type="evidence" value="ECO:0007669"/>
    <property type="project" value="TreeGrafter"/>
</dbReference>
<gene>
    <name evidence="9" type="primary">rplV</name>
    <name evidence="9" type="ORF">ASNER_156</name>
</gene>
<keyword evidence="3 7" id="KW-0694">RNA-binding</keyword>
<dbReference type="STRING" id="1133592.ASNER_156"/>
<evidence type="ECO:0000256" key="1">
    <source>
        <dbReference type="ARBA" id="ARBA00009451"/>
    </source>
</evidence>
<keyword evidence="4 6" id="KW-0689">Ribosomal protein</keyword>
<evidence type="ECO:0000256" key="7">
    <source>
        <dbReference type="RuleBase" id="RU004006"/>
    </source>
</evidence>
<dbReference type="SUPFAM" id="SSF54843">
    <property type="entry name" value="Ribosomal protein L22"/>
    <property type="match status" value="1"/>
</dbReference>
<keyword evidence="5 6" id="KW-0687">Ribonucleoprotein</keyword>
<evidence type="ECO:0000256" key="3">
    <source>
        <dbReference type="ARBA" id="ARBA00022884"/>
    </source>
</evidence>
<dbReference type="CDD" id="cd00336">
    <property type="entry name" value="Ribosomal_L22"/>
    <property type="match status" value="1"/>
</dbReference>
<dbReference type="GO" id="GO:0003735">
    <property type="term" value="F:structural constituent of ribosome"/>
    <property type="evidence" value="ECO:0007669"/>
    <property type="project" value="InterPro"/>
</dbReference>
<keyword evidence="10" id="KW-1185">Reference proteome</keyword>
<dbReference type="PANTHER" id="PTHR13501">
    <property type="entry name" value="CHLOROPLAST 50S RIBOSOMAL PROTEIN L22-RELATED"/>
    <property type="match status" value="1"/>
</dbReference>
<sequence>MGRRKRINAEKRKELKKHIVFSSLRNIRISCRKIRIVADLIRNMDVVKALSVLKYNNRRNISIILSKILLSTISNWKNKNKNSDLSNLYIKEIKVDRARILKRIQPAPQGRGHRIKKYSTHINITLQKYLWDIK</sequence>
<keyword evidence="2 7" id="KW-0699">rRNA-binding</keyword>
<dbReference type="EMBL" id="CP003263">
    <property type="protein sequence ID" value="AGC66917.1"/>
    <property type="molecule type" value="Genomic_DNA"/>
</dbReference>
<dbReference type="InterPro" id="IPR005727">
    <property type="entry name" value="Ribosomal_uL22_bac/chlpt-type"/>
</dbReference>
<dbReference type="GO" id="GO:0019843">
    <property type="term" value="F:rRNA binding"/>
    <property type="evidence" value="ECO:0007669"/>
    <property type="project" value="UniProtKB-KW"/>
</dbReference>
<name>L7VJM4_9FLAO</name>
<proteinExistence type="inferred from homology"/>
<dbReference type="InterPro" id="IPR047867">
    <property type="entry name" value="Ribosomal_uL22_bac/org-type"/>
</dbReference>
<dbReference type="OrthoDB" id="9805969at2"/>
<evidence type="ECO:0000256" key="2">
    <source>
        <dbReference type="ARBA" id="ARBA00022730"/>
    </source>
</evidence>
<dbReference type="HOGENOM" id="CLU_083987_3_1_10"/>
<reference evidence="9 10" key="1">
    <citation type="journal article" date="2013" name="Environ. Microbiol.">
        <title>The nutrient supplying capabilities of Uzinura, an endosymbiont of armoured scale insects.</title>
        <authorList>
            <person name="Sabree Z.L."/>
            <person name="Huang C.Y."/>
            <person name="Okusu A."/>
            <person name="Moran N.A."/>
            <person name="Normark B.B."/>
        </authorList>
    </citation>
    <scope>NUCLEOTIDE SEQUENCE [LARGE SCALE GENOMIC DNA]</scope>
    <source>
        <strain evidence="9 10">ASNER</strain>
    </source>
</reference>